<dbReference type="Proteomes" id="UP000254304">
    <property type="component" value="Unassembled WGS sequence"/>
</dbReference>
<dbReference type="EMBL" id="UGGO01000001">
    <property type="protein sequence ID" value="STQ42843.1"/>
    <property type="molecule type" value="Genomic_DNA"/>
</dbReference>
<evidence type="ECO:0000313" key="2">
    <source>
        <dbReference type="EMBL" id="STQ42843.1"/>
    </source>
</evidence>
<evidence type="ECO:0000313" key="3">
    <source>
        <dbReference type="Proteomes" id="UP000254304"/>
    </source>
</evidence>
<keyword evidence="1" id="KW-1133">Transmembrane helix</keyword>
<feature type="transmembrane region" description="Helical" evidence="1">
    <location>
        <begin position="44"/>
        <end position="65"/>
    </location>
</feature>
<organism evidence="2 3">
    <name type="scientific">Ewingella americana</name>
    <dbReference type="NCBI Taxonomy" id="41202"/>
    <lineage>
        <taxon>Bacteria</taxon>
        <taxon>Pseudomonadati</taxon>
        <taxon>Pseudomonadota</taxon>
        <taxon>Gammaproteobacteria</taxon>
        <taxon>Enterobacterales</taxon>
        <taxon>Yersiniaceae</taxon>
        <taxon>Ewingella</taxon>
    </lineage>
</organism>
<dbReference type="RefSeq" id="WP_128124399.1">
    <property type="nucleotide sequence ID" value="NZ_VXKG01000003.1"/>
</dbReference>
<keyword evidence="1" id="KW-0812">Transmembrane</keyword>
<reference evidence="2 3" key="1">
    <citation type="submission" date="2018-06" db="EMBL/GenBank/DDBJ databases">
        <authorList>
            <consortium name="Pathogen Informatics"/>
            <person name="Doyle S."/>
        </authorList>
    </citation>
    <scope>NUCLEOTIDE SEQUENCE [LARGE SCALE GENOMIC DNA]</scope>
    <source>
        <strain evidence="2 3">NCTC12157</strain>
    </source>
</reference>
<dbReference type="GeneID" id="78381421"/>
<protein>
    <recommendedName>
        <fullName evidence="4">Phage abortive infection protein</fullName>
    </recommendedName>
</protein>
<gene>
    <name evidence="2" type="ORF">NCTC12157_00509</name>
</gene>
<sequence>MKLILWLIIPIAILFAITPLLIYFHTFNSRLSSNPQDWGAFGSYLGGVYSTLFGSLSVFALLLTLNEMKKANIQERKHFQHQMANSKAEKTLQDVIQLTEMIHKLIDVNPTIGNKKHLPYALAATMEELCKKSQVTDEEELYYVAIDLMRAQKSRFSSEIHVLAQLTKKIASIEDDEQAETAKAIVKGLISESYRFWLYCYARVWNMEAKHYLRKWPDFETIPSELERFIPDPYDYQDDQ</sequence>
<feature type="transmembrane region" description="Helical" evidence="1">
    <location>
        <begin position="5"/>
        <end position="24"/>
    </location>
</feature>
<evidence type="ECO:0008006" key="4">
    <source>
        <dbReference type="Google" id="ProtNLM"/>
    </source>
</evidence>
<proteinExistence type="predicted"/>
<accession>A0A377N757</accession>
<dbReference type="AlphaFoldDB" id="A0A377N757"/>
<keyword evidence="1" id="KW-0472">Membrane</keyword>
<evidence type="ECO:0000256" key="1">
    <source>
        <dbReference type="SAM" id="Phobius"/>
    </source>
</evidence>
<name>A0A377N757_9GAMM</name>